<dbReference type="RefSeq" id="WP_097010275.1">
    <property type="nucleotide sequence ID" value="NZ_LT907975.1"/>
</dbReference>
<feature type="transmembrane region" description="Helical" evidence="1">
    <location>
        <begin position="12"/>
        <end position="31"/>
    </location>
</feature>
<protein>
    <submittedName>
        <fullName evidence="2">Uncharacterized protein</fullName>
    </submittedName>
</protein>
<dbReference type="EMBL" id="LT907975">
    <property type="protein sequence ID" value="SOB56937.1"/>
    <property type="molecule type" value="Genomic_DNA"/>
</dbReference>
<evidence type="ECO:0000313" key="3">
    <source>
        <dbReference type="Proteomes" id="UP000219215"/>
    </source>
</evidence>
<proteinExistence type="predicted"/>
<keyword evidence="3" id="KW-1185">Reference proteome</keyword>
<evidence type="ECO:0000256" key="1">
    <source>
        <dbReference type="SAM" id="Phobius"/>
    </source>
</evidence>
<organism evidence="2 3">
    <name type="scientific">Pseudodesulfovibrio profundus</name>
    <dbReference type="NCBI Taxonomy" id="57320"/>
    <lineage>
        <taxon>Bacteria</taxon>
        <taxon>Pseudomonadati</taxon>
        <taxon>Thermodesulfobacteriota</taxon>
        <taxon>Desulfovibrionia</taxon>
        <taxon>Desulfovibrionales</taxon>
        <taxon>Desulfovibrionaceae</taxon>
    </lineage>
</organism>
<dbReference type="AlphaFoldDB" id="A0A2C8F547"/>
<keyword evidence="1" id="KW-0472">Membrane</keyword>
<keyword evidence="1" id="KW-0812">Transmembrane</keyword>
<dbReference type="Proteomes" id="UP000219215">
    <property type="component" value="Chromosome DPRO"/>
</dbReference>
<sequence>MDKDSKDFMAWIDALAKGIIAGCAIGYLFSLTDLLPAGRAVVMGGLAGCLASITFKNRQDDSKGKGDK</sequence>
<name>A0A2C8F547_9BACT</name>
<gene>
    <name evidence="2" type="ORF">DPRO_0060</name>
</gene>
<accession>A0A2C8F547</accession>
<dbReference type="OrthoDB" id="5465362at2"/>
<dbReference type="KEGG" id="pprf:DPRO_0060"/>
<reference evidence="3" key="1">
    <citation type="submission" date="2017-09" db="EMBL/GenBank/DDBJ databases">
        <authorList>
            <person name="Regsiter A."/>
            <person name="William W."/>
        </authorList>
    </citation>
    <scope>NUCLEOTIDE SEQUENCE [LARGE SCALE GENOMIC DNA]</scope>
    <source>
        <strain evidence="3">500-1</strain>
    </source>
</reference>
<evidence type="ECO:0000313" key="2">
    <source>
        <dbReference type="EMBL" id="SOB56937.1"/>
    </source>
</evidence>
<keyword evidence="1" id="KW-1133">Transmembrane helix</keyword>